<evidence type="ECO:0000313" key="3">
    <source>
        <dbReference type="Proteomes" id="UP000054018"/>
    </source>
</evidence>
<evidence type="ECO:0000313" key="2">
    <source>
        <dbReference type="EMBL" id="KIK11516.1"/>
    </source>
</evidence>
<feature type="compositionally biased region" description="Polar residues" evidence="1">
    <location>
        <begin position="70"/>
        <end position="84"/>
    </location>
</feature>
<reference evidence="2 3" key="1">
    <citation type="submission" date="2014-04" db="EMBL/GenBank/DDBJ databases">
        <authorList>
            <consortium name="DOE Joint Genome Institute"/>
            <person name="Kuo A."/>
            <person name="Kohler A."/>
            <person name="Costa M.D."/>
            <person name="Nagy L.G."/>
            <person name="Floudas D."/>
            <person name="Copeland A."/>
            <person name="Barry K.W."/>
            <person name="Cichocki N."/>
            <person name="Veneault-Fourrey C."/>
            <person name="LaButti K."/>
            <person name="Lindquist E.A."/>
            <person name="Lipzen A."/>
            <person name="Lundell T."/>
            <person name="Morin E."/>
            <person name="Murat C."/>
            <person name="Sun H."/>
            <person name="Tunlid A."/>
            <person name="Henrissat B."/>
            <person name="Grigoriev I.V."/>
            <person name="Hibbett D.S."/>
            <person name="Martin F."/>
            <person name="Nordberg H.P."/>
            <person name="Cantor M.N."/>
            <person name="Hua S.X."/>
        </authorList>
    </citation>
    <scope>NUCLEOTIDE SEQUENCE [LARGE SCALE GENOMIC DNA]</scope>
    <source>
        <strain evidence="2 3">441</strain>
    </source>
</reference>
<gene>
    <name evidence="2" type="ORF">PISMIDRAFT_122540</name>
</gene>
<dbReference type="EMBL" id="KN834200">
    <property type="protein sequence ID" value="KIK11516.1"/>
    <property type="molecule type" value="Genomic_DNA"/>
</dbReference>
<keyword evidence="3" id="KW-1185">Reference proteome</keyword>
<dbReference type="STRING" id="765257.A0A0C9Y360"/>
<name>A0A0C9Y360_9AGAM</name>
<dbReference type="AlphaFoldDB" id="A0A0C9Y360"/>
<sequence>MTLTSSKANNGFLEGIVHGYKAGILTQSHCTSLTQCETLEGMPFSPPRHHPISHATLIDLKTQLSTTGFADNNHNLGSGNTATRRSIWFPP</sequence>
<dbReference type="HOGENOM" id="CLU_2427892_0_0_1"/>
<accession>A0A0C9Y360</accession>
<dbReference type="OrthoDB" id="10250083at2759"/>
<reference evidence="3" key="2">
    <citation type="submission" date="2015-01" db="EMBL/GenBank/DDBJ databases">
        <title>Evolutionary Origins and Diversification of the Mycorrhizal Mutualists.</title>
        <authorList>
            <consortium name="DOE Joint Genome Institute"/>
            <consortium name="Mycorrhizal Genomics Consortium"/>
            <person name="Kohler A."/>
            <person name="Kuo A."/>
            <person name="Nagy L.G."/>
            <person name="Floudas D."/>
            <person name="Copeland A."/>
            <person name="Barry K.W."/>
            <person name="Cichocki N."/>
            <person name="Veneault-Fourrey C."/>
            <person name="LaButti K."/>
            <person name="Lindquist E.A."/>
            <person name="Lipzen A."/>
            <person name="Lundell T."/>
            <person name="Morin E."/>
            <person name="Murat C."/>
            <person name="Riley R."/>
            <person name="Ohm R."/>
            <person name="Sun H."/>
            <person name="Tunlid A."/>
            <person name="Henrissat B."/>
            <person name="Grigoriev I.V."/>
            <person name="Hibbett D.S."/>
            <person name="Martin F."/>
        </authorList>
    </citation>
    <scope>NUCLEOTIDE SEQUENCE [LARGE SCALE GENOMIC DNA]</scope>
    <source>
        <strain evidence="3">441</strain>
    </source>
</reference>
<dbReference type="Proteomes" id="UP000054018">
    <property type="component" value="Unassembled WGS sequence"/>
</dbReference>
<evidence type="ECO:0000256" key="1">
    <source>
        <dbReference type="SAM" id="MobiDB-lite"/>
    </source>
</evidence>
<protein>
    <submittedName>
        <fullName evidence="2">Uncharacterized protein</fullName>
    </submittedName>
</protein>
<proteinExistence type="predicted"/>
<feature type="region of interest" description="Disordered" evidence="1">
    <location>
        <begin position="70"/>
        <end position="91"/>
    </location>
</feature>
<organism evidence="2 3">
    <name type="scientific">Pisolithus microcarpus 441</name>
    <dbReference type="NCBI Taxonomy" id="765257"/>
    <lineage>
        <taxon>Eukaryota</taxon>
        <taxon>Fungi</taxon>
        <taxon>Dikarya</taxon>
        <taxon>Basidiomycota</taxon>
        <taxon>Agaricomycotina</taxon>
        <taxon>Agaricomycetes</taxon>
        <taxon>Agaricomycetidae</taxon>
        <taxon>Boletales</taxon>
        <taxon>Sclerodermatineae</taxon>
        <taxon>Pisolithaceae</taxon>
        <taxon>Pisolithus</taxon>
    </lineage>
</organism>